<dbReference type="AlphaFoldDB" id="A0A078A890"/>
<sequence length="585" mass="67133">MNFDDPSQFLMMPPGGGQPRAGKISHSASFTNYYDYLGNQMKNQSSMNMGKGYGAQNSPSSQLNGNIKMPFPSQLDVFSKDGNDQFGYKDPENFNDFEGMGYNGAPSIVDTYIGDSQKDQLIQKLRQQNGILREKLKELNVALDTALEKASKNLNKKNNQLPPNIEQLFKSKDREMMNQEQQILNLKKEVQSLRQRLDTDSGIEKQMKLESNLKEAEKRNQELMREIKALQKIQNEQGKALDKITNSNDYINKIKNLMDELKLTKERLKDFEEKARGQIQLKNFDKDEQKSKDQLIEELQIRNAQLEKNKEILEKSREQDLKKIDMMRKKHKSQIEELFAQLEHLNRGYKEKDQESRIVASRLKEMSRGIKNSQLAPLNDRIRNASVDISLNQDIQDKAGARGLGLAEKSSIVNSHKYQSKIPQLKQVGLKHNFPITQPQTPSKIRNLGSQLGSKHGGSSSTNRKETEQFVNLQKVNYKQMVDDTKKGLAKNYSKHELSSITKNDKSDEEFYDYDEKSFEKRYGQRLNQASTIDSENQKQSQFKNQKAGGQNEGGKFELPNDTESNVDVNQSMIGLSNQNRRQQQ</sequence>
<keyword evidence="4" id="KW-1185">Reference proteome</keyword>
<feature type="region of interest" description="Disordered" evidence="2">
    <location>
        <begin position="531"/>
        <end position="585"/>
    </location>
</feature>
<dbReference type="Proteomes" id="UP000039865">
    <property type="component" value="Unassembled WGS sequence"/>
</dbReference>
<evidence type="ECO:0000256" key="1">
    <source>
        <dbReference type="SAM" id="Coils"/>
    </source>
</evidence>
<dbReference type="OrthoDB" id="300160at2759"/>
<evidence type="ECO:0000313" key="3">
    <source>
        <dbReference type="EMBL" id="CDW76996.1"/>
    </source>
</evidence>
<dbReference type="InParanoid" id="A0A078A890"/>
<evidence type="ECO:0000256" key="2">
    <source>
        <dbReference type="SAM" id="MobiDB-lite"/>
    </source>
</evidence>
<feature type="compositionally biased region" description="Polar residues" evidence="2">
    <location>
        <begin position="562"/>
        <end position="585"/>
    </location>
</feature>
<proteinExistence type="predicted"/>
<organism evidence="3 4">
    <name type="scientific">Stylonychia lemnae</name>
    <name type="common">Ciliate</name>
    <dbReference type="NCBI Taxonomy" id="5949"/>
    <lineage>
        <taxon>Eukaryota</taxon>
        <taxon>Sar</taxon>
        <taxon>Alveolata</taxon>
        <taxon>Ciliophora</taxon>
        <taxon>Intramacronucleata</taxon>
        <taxon>Spirotrichea</taxon>
        <taxon>Stichotrichia</taxon>
        <taxon>Sporadotrichida</taxon>
        <taxon>Oxytrichidae</taxon>
        <taxon>Stylonychinae</taxon>
        <taxon>Stylonychia</taxon>
    </lineage>
</organism>
<feature type="compositionally biased region" description="Polar residues" evidence="2">
    <location>
        <begin position="435"/>
        <end position="462"/>
    </location>
</feature>
<feature type="region of interest" description="Disordered" evidence="2">
    <location>
        <begin position="434"/>
        <end position="469"/>
    </location>
</feature>
<feature type="compositionally biased region" description="Polar residues" evidence="2">
    <location>
        <begin position="531"/>
        <end position="549"/>
    </location>
</feature>
<keyword evidence="1" id="KW-0175">Coiled coil</keyword>
<feature type="region of interest" description="Disordered" evidence="2">
    <location>
        <begin position="1"/>
        <end position="23"/>
    </location>
</feature>
<evidence type="ECO:0000313" key="4">
    <source>
        <dbReference type="Proteomes" id="UP000039865"/>
    </source>
</evidence>
<gene>
    <name evidence="3" type="primary">Contig12913.g13771</name>
    <name evidence="3" type="ORF">STYLEM_5961</name>
</gene>
<accession>A0A078A890</accession>
<evidence type="ECO:0008006" key="5">
    <source>
        <dbReference type="Google" id="ProtNLM"/>
    </source>
</evidence>
<feature type="coiled-coil region" evidence="1">
    <location>
        <begin position="122"/>
        <end position="355"/>
    </location>
</feature>
<dbReference type="EMBL" id="CCKQ01005735">
    <property type="protein sequence ID" value="CDW76996.1"/>
    <property type="molecule type" value="Genomic_DNA"/>
</dbReference>
<protein>
    <recommendedName>
        <fullName evidence="5">Lebercilin domain-containing protein</fullName>
    </recommendedName>
</protein>
<name>A0A078A890_STYLE</name>
<reference evidence="3 4" key="1">
    <citation type="submission" date="2014-06" db="EMBL/GenBank/DDBJ databases">
        <authorList>
            <person name="Swart Estienne"/>
        </authorList>
    </citation>
    <scope>NUCLEOTIDE SEQUENCE [LARGE SCALE GENOMIC DNA]</scope>
    <source>
        <strain evidence="3 4">130c</strain>
    </source>
</reference>